<reference evidence="2" key="1">
    <citation type="submission" date="2020-05" db="EMBL/GenBank/DDBJ databases">
        <title>Mycena genomes resolve the evolution of fungal bioluminescence.</title>
        <authorList>
            <person name="Tsai I.J."/>
        </authorList>
    </citation>
    <scope>NUCLEOTIDE SEQUENCE</scope>
    <source>
        <strain evidence="2">160909Yilan</strain>
    </source>
</reference>
<feature type="compositionally biased region" description="Pro residues" evidence="1">
    <location>
        <begin position="94"/>
        <end position="104"/>
    </location>
</feature>
<accession>A0A8H6XQD3</accession>
<organism evidence="2 3">
    <name type="scientific">Mycena sanguinolenta</name>
    <dbReference type="NCBI Taxonomy" id="230812"/>
    <lineage>
        <taxon>Eukaryota</taxon>
        <taxon>Fungi</taxon>
        <taxon>Dikarya</taxon>
        <taxon>Basidiomycota</taxon>
        <taxon>Agaricomycotina</taxon>
        <taxon>Agaricomycetes</taxon>
        <taxon>Agaricomycetidae</taxon>
        <taxon>Agaricales</taxon>
        <taxon>Marasmiineae</taxon>
        <taxon>Mycenaceae</taxon>
        <taxon>Mycena</taxon>
    </lineage>
</organism>
<evidence type="ECO:0000313" key="2">
    <source>
        <dbReference type="EMBL" id="KAF7344556.1"/>
    </source>
</evidence>
<feature type="compositionally biased region" description="Basic and acidic residues" evidence="1">
    <location>
        <begin position="31"/>
        <end position="47"/>
    </location>
</feature>
<dbReference type="Proteomes" id="UP000623467">
    <property type="component" value="Unassembled WGS sequence"/>
</dbReference>
<dbReference type="AlphaFoldDB" id="A0A8H6XQD3"/>
<dbReference type="OrthoDB" id="10533857at2759"/>
<gene>
    <name evidence="2" type="ORF">MSAN_01937500</name>
</gene>
<evidence type="ECO:0000313" key="3">
    <source>
        <dbReference type="Proteomes" id="UP000623467"/>
    </source>
</evidence>
<protein>
    <submittedName>
        <fullName evidence="2">Uncharacterized protein</fullName>
    </submittedName>
</protein>
<evidence type="ECO:0000256" key="1">
    <source>
        <dbReference type="SAM" id="MobiDB-lite"/>
    </source>
</evidence>
<sequence length="104" mass="10733">MTSNISNATSDSETSKTDEGIPQTAFSDAPIDNKDNEEIAAEGKAEADPVVESTDTQGSSDLDTSGLDSIKAPTAPGDKARGGTNNTTHGARPRPNPNPRPAPR</sequence>
<name>A0A8H6XQD3_9AGAR</name>
<feature type="region of interest" description="Disordered" evidence="1">
    <location>
        <begin position="1"/>
        <end position="104"/>
    </location>
</feature>
<dbReference type="EMBL" id="JACAZH010000021">
    <property type="protein sequence ID" value="KAF7344556.1"/>
    <property type="molecule type" value="Genomic_DNA"/>
</dbReference>
<comment type="caution">
    <text evidence="2">The sequence shown here is derived from an EMBL/GenBank/DDBJ whole genome shotgun (WGS) entry which is preliminary data.</text>
</comment>
<feature type="compositionally biased region" description="Low complexity" evidence="1">
    <location>
        <begin position="58"/>
        <end position="69"/>
    </location>
</feature>
<keyword evidence="3" id="KW-1185">Reference proteome</keyword>
<feature type="compositionally biased region" description="Polar residues" evidence="1">
    <location>
        <begin position="1"/>
        <end position="12"/>
    </location>
</feature>
<proteinExistence type="predicted"/>